<organism evidence="7 8">
    <name type="scientific">Stagnimonas aquatica</name>
    <dbReference type="NCBI Taxonomy" id="2689987"/>
    <lineage>
        <taxon>Bacteria</taxon>
        <taxon>Pseudomonadati</taxon>
        <taxon>Pseudomonadota</taxon>
        <taxon>Gammaproteobacteria</taxon>
        <taxon>Nevskiales</taxon>
        <taxon>Nevskiaceae</taxon>
        <taxon>Stagnimonas</taxon>
    </lineage>
</organism>
<evidence type="ECO:0000256" key="1">
    <source>
        <dbReference type="ARBA" id="ARBA00022630"/>
    </source>
</evidence>
<evidence type="ECO:0000256" key="5">
    <source>
        <dbReference type="ARBA" id="ARBA00023027"/>
    </source>
</evidence>
<dbReference type="InParanoid" id="A0A3N0VH67"/>
<reference evidence="7 8" key="1">
    <citation type="submission" date="2018-10" db="EMBL/GenBank/DDBJ databases">
        <authorList>
            <person name="Chen W.-M."/>
        </authorList>
    </citation>
    <scope>NUCLEOTIDE SEQUENCE [LARGE SCALE GENOMIC DNA]</scope>
    <source>
        <strain evidence="7 8">THS-13</strain>
    </source>
</reference>
<dbReference type="EMBL" id="RJVO01000002">
    <property type="protein sequence ID" value="ROH92117.1"/>
    <property type="molecule type" value="Genomic_DNA"/>
</dbReference>
<evidence type="ECO:0000256" key="2">
    <source>
        <dbReference type="ARBA" id="ARBA00022729"/>
    </source>
</evidence>
<evidence type="ECO:0000256" key="3">
    <source>
        <dbReference type="ARBA" id="ARBA00022827"/>
    </source>
</evidence>
<keyword evidence="6" id="KW-0812">Transmembrane</keyword>
<dbReference type="PROSITE" id="PS51257">
    <property type="entry name" value="PROKAR_LIPOPROTEIN"/>
    <property type="match status" value="1"/>
</dbReference>
<dbReference type="PANTHER" id="PTHR46091">
    <property type="entry name" value="BLR7054 PROTEIN"/>
    <property type="match status" value="1"/>
</dbReference>
<keyword evidence="6" id="KW-1133">Transmembrane helix</keyword>
<feature type="transmembrane region" description="Helical" evidence="6">
    <location>
        <begin position="20"/>
        <end position="39"/>
    </location>
</feature>
<accession>A0A3N0VH67</accession>
<dbReference type="Gene3D" id="3.50.50.60">
    <property type="entry name" value="FAD/NAD(P)-binding domain"/>
    <property type="match status" value="2"/>
</dbReference>
<keyword evidence="1" id="KW-0285">Flavoprotein</keyword>
<evidence type="ECO:0000313" key="8">
    <source>
        <dbReference type="Proteomes" id="UP000282106"/>
    </source>
</evidence>
<keyword evidence="8" id="KW-1185">Reference proteome</keyword>
<dbReference type="Pfam" id="PF13450">
    <property type="entry name" value="NAD_binding_8"/>
    <property type="match status" value="1"/>
</dbReference>
<keyword evidence="5" id="KW-0520">NAD</keyword>
<evidence type="ECO:0000256" key="4">
    <source>
        <dbReference type="ARBA" id="ARBA00022857"/>
    </source>
</evidence>
<dbReference type="InterPro" id="IPR052206">
    <property type="entry name" value="Retinol_saturase"/>
</dbReference>
<dbReference type="AlphaFoldDB" id="A0A3N0VH67"/>
<dbReference type="SUPFAM" id="SSF51905">
    <property type="entry name" value="FAD/NAD(P)-binding domain"/>
    <property type="match status" value="1"/>
</dbReference>
<comment type="caution">
    <text evidence="7">The sequence shown here is derived from an EMBL/GenBank/DDBJ whole genome shotgun (WGS) entry which is preliminary data.</text>
</comment>
<keyword evidence="4" id="KW-0521">NADP</keyword>
<proteinExistence type="predicted"/>
<keyword evidence="3" id="KW-0274">FAD</keyword>
<evidence type="ECO:0000313" key="7">
    <source>
        <dbReference type="EMBL" id="ROH92117.1"/>
    </source>
</evidence>
<sequence length="543" mass="60448">MKRIGKRYRPGRAAQDYDVIVIGSGIGGLSCAALLTRLGRKVCVLEQHYTAGGFTHSYEREGYEWDVGVHYIGEVHKPYAPLRRIFDVISDGKLEWAPMDACYDRIIIGDQHYDFVAGKENLAAELKRHFPEESAAIDEYFRLVQKVSGSMQSYFAGQAMPPRIARVYEALKRFRVPKECFMSTRAVLEKLTSNQQLIAVLTGQWGDYGLPPADAAFIMHAAVTKHYFAGGNYPVGGSWKIADTIVPVIRSGGGEVFTYAKVKELLIEDGRAVGVRMEDGSEVRAPAVVSSAGAELTFGSLLPEAERQRHGYPAKLREVHASSGHLCLYAGFKGTAQELGLPKTNLWIYPNADHEGNTQRFLDDPINTLPMLYVSFPSAKDPDWEKNYPGKSTVEVITLGRYEWFEKWAKETWNHRGAEYEALKKQFGERMLEGLYQQMPQLRGAMDYWELSTPLSTEYFGMYGKGEIYGLDHDLHRFEQKWLHPVTPVKGLYLTGQDVVTAGVGGALMGGVLTTAAMLGSRAGQVFKLLKSWQPPAPAPASA</sequence>
<name>A0A3N0VH67_9GAMM</name>
<dbReference type="InterPro" id="IPR036188">
    <property type="entry name" value="FAD/NAD-bd_sf"/>
</dbReference>
<dbReference type="PANTHER" id="PTHR46091:SF3">
    <property type="entry name" value="AMINE OXIDASE DOMAIN-CONTAINING PROTEIN"/>
    <property type="match status" value="1"/>
</dbReference>
<gene>
    <name evidence="7" type="ORF">ED208_07040</name>
</gene>
<dbReference type="RefSeq" id="WP_123211160.1">
    <property type="nucleotide sequence ID" value="NZ_RJVO01000002.1"/>
</dbReference>
<keyword evidence="6" id="KW-0472">Membrane</keyword>
<protein>
    <submittedName>
        <fullName evidence="7">NAD(P)/FAD-dependent oxidoreductase</fullName>
    </submittedName>
</protein>
<dbReference type="Proteomes" id="UP000282106">
    <property type="component" value="Unassembled WGS sequence"/>
</dbReference>
<keyword evidence="2" id="KW-0732">Signal</keyword>
<evidence type="ECO:0000256" key="6">
    <source>
        <dbReference type="SAM" id="Phobius"/>
    </source>
</evidence>